<dbReference type="EnsemblFungi" id="EJT72956">
    <property type="protein sequence ID" value="EJT72956"/>
    <property type="gene ID" value="GGTG_09807"/>
</dbReference>
<dbReference type="InterPro" id="IPR051799">
    <property type="entry name" value="NADH_flavin_oxidoreductase"/>
</dbReference>
<evidence type="ECO:0000256" key="2">
    <source>
        <dbReference type="ARBA" id="ARBA00022630"/>
    </source>
</evidence>
<evidence type="ECO:0000313" key="8">
    <source>
        <dbReference type="EnsemblFungi" id="EJT72956"/>
    </source>
</evidence>
<proteinExistence type="inferred from homology"/>
<dbReference type="AlphaFoldDB" id="J3P8H3"/>
<evidence type="ECO:0000256" key="5">
    <source>
        <dbReference type="SAM" id="MobiDB-lite"/>
    </source>
</evidence>
<gene>
    <name evidence="8" type="primary">20350265</name>
    <name evidence="7" type="ORF">GGTG_09807</name>
</gene>
<dbReference type="Proteomes" id="UP000006039">
    <property type="component" value="Unassembled WGS sequence"/>
</dbReference>
<sequence>MSPGRRYEASGPANPSALGQPLSFHFSGRTAKNRLMKAAMNEKLASWSDNDMQLNGIPTKQLIELYRRWGERASNWGMIITGNISIELDHPISRGNGAITLESPFAGDRFEAFRQLASAGKANGSLIIAQMNHPGRQASADDQPHPISASAVQLAPTFGTTFGEPRAATKADIARIVASFGHAAQYLERAGFDGMELHGAHGYLLAQFLSKTTNQRTDEYGGSVANRARILVEVAREARRRTSAGFVLGAKLNSVEFQEGGFTPQEAAELCAILQDEVGLDFVELSGGTYERMALHWERESTRRREAFFLEFAELVVPALGSPDRRRTRVYLTGGLRTVPRMVEALELVDGVGIGRPSTQEPHLAADILEGRVAGAVQPVEPFDNDTGLGLLASEAQMADIGDGGEPFDLSNPEDVAAFQKDIAAFFSKPHGGPIRFGGEGRA</sequence>
<dbReference type="VEuPathDB" id="FungiDB:GGTG_09807"/>
<keyword evidence="4" id="KW-0560">Oxidoreductase</keyword>
<protein>
    <recommendedName>
        <fullName evidence="6">NADH:flavin oxidoreductase/NADH oxidase N-terminal domain-containing protein</fullName>
    </recommendedName>
</protein>
<keyword evidence="3" id="KW-0288">FMN</keyword>
<dbReference type="GeneID" id="20350265"/>
<dbReference type="PANTHER" id="PTHR43656">
    <property type="entry name" value="BINDING OXIDOREDUCTASE, PUTATIVE (AFU_ORTHOLOGUE AFUA_2G08260)-RELATED"/>
    <property type="match status" value="1"/>
</dbReference>
<reference evidence="7" key="3">
    <citation type="submission" date="2010-09" db="EMBL/GenBank/DDBJ databases">
        <title>Annotation of Gaeumannomyces graminis var. tritici R3-111a-1.</title>
        <authorList>
            <consortium name="The Broad Institute Genome Sequencing Platform"/>
            <person name="Ma L.-J."/>
            <person name="Dead R."/>
            <person name="Young S.K."/>
            <person name="Zeng Q."/>
            <person name="Gargeya S."/>
            <person name="Fitzgerald M."/>
            <person name="Haas B."/>
            <person name="Abouelleil A."/>
            <person name="Alvarado L."/>
            <person name="Arachchi H.M."/>
            <person name="Berlin A."/>
            <person name="Brown A."/>
            <person name="Chapman S.B."/>
            <person name="Chen Z."/>
            <person name="Dunbar C."/>
            <person name="Freedman E."/>
            <person name="Gearin G."/>
            <person name="Gellesch M."/>
            <person name="Goldberg J."/>
            <person name="Griggs A."/>
            <person name="Gujja S."/>
            <person name="Heiman D."/>
            <person name="Howarth C."/>
            <person name="Larson L."/>
            <person name="Lui A."/>
            <person name="MacDonald P.J.P."/>
            <person name="Mehta T."/>
            <person name="Montmayeur A."/>
            <person name="Murphy C."/>
            <person name="Neiman D."/>
            <person name="Pearson M."/>
            <person name="Priest M."/>
            <person name="Roberts A."/>
            <person name="Saif S."/>
            <person name="Shea T."/>
            <person name="Shenoy N."/>
            <person name="Sisk P."/>
            <person name="Stolte C."/>
            <person name="Sykes S."/>
            <person name="Yandava C."/>
            <person name="Wortman J."/>
            <person name="Nusbaum C."/>
            <person name="Birren B."/>
        </authorList>
    </citation>
    <scope>NUCLEOTIDE SEQUENCE</scope>
    <source>
        <strain evidence="7">R3-111a-1</strain>
    </source>
</reference>
<dbReference type="InterPro" id="IPR013785">
    <property type="entry name" value="Aldolase_TIM"/>
</dbReference>
<evidence type="ECO:0000256" key="1">
    <source>
        <dbReference type="ARBA" id="ARBA00005979"/>
    </source>
</evidence>
<feature type="domain" description="NADH:flavin oxidoreductase/NADH oxidase N-terminal" evidence="6">
    <location>
        <begin position="21"/>
        <end position="283"/>
    </location>
</feature>
<dbReference type="PANTHER" id="PTHR43656:SF5">
    <property type="entry name" value="NADH:FLAVIN OXIDOREDUCTASE_NADH OXIDASE N-TERMINAL DOMAIN-CONTAINING PROTEIN"/>
    <property type="match status" value="1"/>
</dbReference>
<accession>J3P8H3</accession>
<comment type="similarity">
    <text evidence="1">Belongs to the NADH:flavin oxidoreductase/NADH oxidase family.</text>
</comment>
<evidence type="ECO:0000259" key="6">
    <source>
        <dbReference type="Pfam" id="PF00724"/>
    </source>
</evidence>
<dbReference type="SUPFAM" id="SSF51395">
    <property type="entry name" value="FMN-linked oxidoreductases"/>
    <property type="match status" value="1"/>
</dbReference>
<dbReference type="EMBL" id="GL385399">
    <property type="protein sequence ID" value="EJT72956.1"/>
    <property type="molecule type" value="Genomic_DNA"/>
</dbReference>
<dbReference type="GO" id="GO:0016491">
    <property type="term" value="F:oxidoreductase activity"/>
    <property type="evidence" value="ECO:0007669"/>
    <property type="project" value="UniProtKB-KW"/>
</dbReference>
<keyword evidence="9" id="KW-1185">Reference proteome</keyword>
<evidence type="ECO:0000313" key="7">
    <source>
        <dbReference type="EMBL" id="EJT72956.1"/>
    </source>
</evidence>
<evidence type="ECO:0000313" key="9">
    <source>
        <dbReference type="Proteomes" id="UP000006039"/>
    </source>
</evidence>
<name>J3P8H3_GAET3</name>
<dbReference type="InterPro" id="IPR001155">
    <property type="entry name" value="OxRdtase_FMN_N"/>
</dbReference>
<evidence type="ECO:0000256" key="3">
    <source>
        <dbReference type="ARBA" id="ARBA00022643"/>
    </source>
</evidence>
<dbReference type="Pfam" id="PF00724">
    <property type="entry name" value="Oxidored_FMN"/>
    <property type="match status" value="1"/>
</dbReference>
<reference evidence="7" key="2">
    <citation type="submission" date="2010-07" db="EMBL/GenBank/DDBJ databases">
        <authorList>
            <consortium name="The Broad Institute Genome Sequencing Platform"/>
            <consortium name="Broad Institute Genome Sequencing Center for Infectious Disease"/>
            <person name="Ma L.-J."/>
            <person name="Dead R."/>
            <person name="Young S."/>
            <person name="Zeng Q."/>
            <person name="Koehrsen M."/>
            <person name="Alvarado L."/>
            <person name="Berlin A."/>
            <person name="Chapman S.B."/>
            <person name="Chen Z."/>
            <person name="Freedman E."/>
            <person name="Gellesch M."/>
            <person name="Goldberg J."/>
            <person name="Griggs A."/>
            <person name="Gujja S."/>
            <person name="Heilman E.R."/>
            <person name="Heiman D."/>
            <person name="Hepburn T."/>
            <person name="Howarth C."/>
            <person name="Jen D."/>
            <person name="Larson L."/>
            <person name="Mehta T."/>
            <person name="Neiman D."/>
            <person name="Pearson M."/>
            <person name="Roberts A."/>
            <person name="Saif S."/>
            <person name="Shea T."/>
            <person name="Shenoy N."/>
            <person name="Sisk P."/>
            <person name="Stolte C."/>
            <person name="Sykes S."/>
            <person name="Walk T."/>
            <person name="White J."/>
            <person name="Yandava C."/>
            <person name="Haas B."/>
            <person name="Nusbaum C."/>
            <person name="Birren B."/>
        </authorList>
    </citation>
    <scope>NUCLEOTIDE SEQUENCE</scope>
    <source>
        <strain evidence="7">R3-111a-1</strain>
    </source>
</reference>
<dbReference type="Gene3D" id="3.20.20.70">
    <property type="entry name" value="Aldolase class I"/>
    <property type="match status" value="1"/>
</dbReference>
<evidence type="ECO:0000256" key="4">
    <source>
        <dbReference type="ARBA" id="ARBA00023002"/>
    </source>
</evidence>
<dbReference type="GO" id="GO:0010181">
    <property type="term" value="F:FMN binding"/>
    <property type="evidence" value="ECO:0007669"/>
    <property type="project" value="InterPro"/>
</dbReference>
<dbReference type="OrthoDB" id="1663137at2759"/>
<dbReference type="eggNOG" id="KOG0134">
    <property type="taxonomic scope" value="Eukaryota"/>
</dbReference>
<dbReference type="HOGENOM" id="CLU_012153_6_3_1"/>
<reference evidence="8" key="4">
    <citation type="journal article" date="2015" name="G3 (Bethesda)">
        <title>Genome sequences of three phytopathogenic species of the Magnaporthaceae family of fungi.</title>
        <authorList>
            <person name="Okagaki L.H."/>
            <person name="Nunes C.C."/>
            <person name="Sailsbery J."/>
            <person name="Clay B."/>
            <person name="Brown D."/>
            <person name="John T."/>
            <person name="Oh Y."/>
            <person name="Young N."/>
            <person name="Fitzgerald M."/>
            <person name="Haas B.J."/>
            <person name="Zeng Q."/>
            <person name="Young S."/>
            <person name="Adiconis X."/>
            <person name="Fan L."/>
            <person name="Levin J.Z."/>
            <person name="Mitchell T.K."/>
            <person name="Okubara P.A."/>
            <person name="Farman M.L."/>
            <person name="Kohn L.M."/>
            <person name="Birren B."/>
            <person name="Ma L.-J."/>
            <person name="Dean R.A."/>
        </authorList>
    </citation>
    <scope>NUCLEOTIDE SEQUENCE</scope>
    <source>
        <strain evidence="8">R3-111a-1</strain>
    </source>
</reference>
<feature type="region of interest" description="Disordered" evidence="5">
    <location>
        <begin position="1"/>
        <end position="22"/>
    </location>
</feature>
<reference evidence="8" key="5">
    <citation type="submission" date="2018-04" db="UniProtKB">
        <authorList>
            <consortium name="EnsemblFungi"/>
        </authorList>
    </citation>
    <scope>IDENTIFICATION</scope>
    <source>
        <strain evidence="8">R3-111a-1</strain>
    </source>
</reference>
<dbReference type="CDD" id="cd04733">
    <property type="entry name" value="OYE_like_2_FMN"/>
    <property type="match status" value="1"/>
</dbReference>
<dbReference type="STRING" id="644352.J3P8H3"/>
<organism evidence="7">
    <name type="scientific">Gaeumannomyces tritici (strain R3-111a-1)</name>
    <name type="common">Wheat and barley take-all root rot fungus</name>
    <name type="synonym">Gaeumannomyces graminis var. tritici</name>
    <dbReference type="NCBI Taxonomy" id="644352"/>
    <lineage>
        <taxon>Eukaryota</taxon>
        <taxon>Fungi</taxon>
        <taxon>Dikarya</taxon>
        <taxon>Ascomycota</taxon>
        <taxon>Pezizomycotina</taxon>
        <taxon>Sordariomycetes</taxon>
        <taxon>Sordariomycetidae</taxon>
        <taxon>Magnaporthales</taxon>
        <taxon>Magnaporthaceae</taxon>
        <taxon>Gaeumannomyces</taxon>
    </lineage>
</organism>
<reference evidence="9" key="1">
    <citation type="submission" date="2010-07" db="EMBL/GenBank/DDBJ databases">
        <title>The genome sequence of Gaeumannomyces graminis var. tritici strain R3-111a-1.</title>
        <authorList>
            <consortium name="The Broad Institute Genome Sequencing Platform"/>
            <person name="Ma L.-J."/>
            <person name="Dead R."/>
            <person name="Young S."/>
            <person name="Zeng Q."/>
            <person name="Koehrsen M."/>
            <person name="Alvarado L."/>
            <person name="Berlin A."/>
            <person name="Chapman S.B."/>
            <person name="Chen Z."/>
            <person name="Freedman E."/>
            <person name="Gellesch M."/>
            <person name="Goldberg J."/>
            <person name="Griggs A."/>
            <person name="Gujja S."/>
            <person name="Heilman E.R."/>
            <person name="Heiman D."/>
            <person name="Hepburn T."/>
            <person name="Howarth C."/>
            <person name="Jen D."/>
            <person name="Larson L."/>
            <person name="Mehta T."/>
            <person name="Neiman D."/>
            <person name="Pearson M."/>
            <person name="Roberts A."/>
            <person name="Saif S."/>
            <person name="Shea T."/>
            <person name="Shenoy N."/>
            <person name="Sisk P."/>
            <person name="Stolte C."/>
            <person name="Sykes S."/>
            <person name="Walk T."/>
            <person name="White J."/>
            <person name="Yandava C."/>
            <person name="Haas B."/>
            <person name="Nusbaum C."/>
            <person name="Birren B."/>
        </authorList>
    </citation>
    <scope>NUCLEOTIDE SEQUENCE [LARGE SCALE GENOMIC DNA]</scope>
    <source>
        <strain evidence="9">R3-111a-1</strain>
    </source>
</reference>
<dbReference type="RefSeq" id="XP_009225930.1">
    <property type="nucleotide sequence ID" value="XM_009227666.1"/>
</dbReference>
<keyword evidence="2" id="KW-0285">Flavoprotein</keyword>